<dbReference type="SUPFAM" id="SSF53474">
    <property type="entry name" value="alpha/beta-Hydrolases"/>
    <property type="match status" value="1"/>
</dbReference>
<feature type="domain" description="Dienelactone hydrolase" evidence="2">
    <location>
        <begin position="69"/>
        <end position="188"/>
    </location>
</feature>
<evidence type="ECO:0000313" key="3">
    <source>
        <dbReference type="EMBL" id="WQD80679.1"/>
    </source>
</evidence>
<name>A0ABZ0WTG3_9BURK</name>
<gene>
    <name evidence="3" type="ORF">U0042_13880</name>
</gene>
<dbReference type="PANTHER" id="PTHR22946">
    <property type="entry name" value="DIENELACTONE HYDROLASE DOMAIN-CONTAINING PROTEIN-RELATED"/>
    <property type="match status" value="1"/>
</dbReference>
<accession>A0ABZ0WTG3</accession>
<dbReference type="InterPro" id="IPR029058">
    <property type="entry name" value="AB_hydrolase_fold"/>
</dbReference>
<dbReference type="RefSeq" id="WP_114810289.1">
    <property type="nucleotide sequence ID" value="NZ_CP139965.1"/>
</dbReference>
<evidence type="ECO:0000313" key="4">
    <source>
        <dbReference type="Proteomes" id="UP001325479"/>
    </source>
</evidence>
<keyword evidence="4" id="KW-1185">Reference proteome</keyword>
<proteinExistence type="predicted"/>
<dbReference type="InterPro" id="IPR016986">
    <property type="entry name" value="UCP031982_abhydr"/>
</dbReference>
<sequence>MRWIVTVVLFIAFACAARAETDAARFNAGVIRLTVADPTAPIDTVVFYPTRDPDTAWHAGPFLIEATRNATPVADRRFPVVLISHGRRGGPMSHRELATALARAGFIVVLPTHVGDAYGSPPAPTQSRILIDRPRQAEASLNAVLADRRFAASVDEHRIGMIGFSAGGYTALILAGAKPDFRAAIAYCAMHDDPGSCPRRAAEGGTQPVAESTSAVTPELAAWKPPLDPRVKALVLMDPLAVMFDASALAAVHVPTLLYRPQNEAYLGAAANALAVATGLQPRPQTEVVPGNHFVFIDPCPNSIAADEPLVCQDAPGVDRAEIHRQIERDVVGFLRAHL</sequence>
<dbReference type="PROSITE" id="PS51257">
    <property type="entry name" value="PROKAR_LIPOPROTEIN"/>
    <property type="match status" value="1"/>
</dbReference>
<dbReference type="Gene3D" id="3.40.50.1820">
    <property type="entry name" value="alpha/beta hydrolase"/>
    <property type="match status" value="1"/>
</dbReference>
<feature type="signal peptide" evidence="1">
    <location>
        <begin position="1"/>
        <end position="19"/>
    </location>
</feature>
<dbReference type="InterPro" id="IPR002925">
    <property type="entry name" value="Dienelactn_hydro"/>
</dbReference>
<protein>
    <submittedName>
        <fullName evidence="3">Alpha/beta fold hydrolase</fullName>
    </submittedName>
</protein>
<feature type="chain" id="PRO_5046842199" evidence="1">
    <location>
        <begin position="20"/>
        <end position="339"/>
    </location>
</feature>
<reference evidence="3 4" key="1">
    <citation type="submission" date="2023-12" db="EMBL/GenBank/DDBJ databases">
        <title>Genome sequencing and assembly of bacterial species from a model synthetic community.</title>
        <authorList>
            <person name="Hogle S.L."/>
        </authorList>
    </citation>
    <scope>NUCLEOTIDE SEQUENCE [LARGE SCALE GENOMIC DNA]</scope>
    <source>
        <strain evidence="3 4">HAMBI 2494</strain>
    </source>
</reference>
<dbReference type="EMBL" id="CP139965">
    <property type="protein sequence ID" value="WQD80679.1"/>
    <property type="molecule type" value="Genomic_DNA"/>
</dbReference>
<keyword evidence="3" id="KW-0378">Hydrolase</keyword>
<evidence type="ECO:0000259" key="2">
    <source>
        <dbReference type="Pfam" id="PF01738"/>
    </source>
</evidence>
<evidence type="ECO:0000256" key="1">
    <source>
        <dbReference type="SAM" id="SignalP"/>
    </source>
</evidence>
<keyword evidence="1" id="KW-0732">Signal</keyword>
<dbReference type="Proteomes" id="UP001325479">
    <property type="component" value="Chromosome"/>
</dbReference>
<dbReference type="Pfam" id="PF01738">
    <property type="entry name" value="DLH"/>
    <property type="match status" value="1"/>
</dbReference>
<dbReference type="PIRSF" id="PIRSF031982">
    <property type="entry name" value="UCP031982_abhydr"/>
    <property type="match status" value="1"/>
</dbReference>
<dbReference type="InterPro" id="IPR050261">
    <property type="entry name" value="FrsA_esterase"/>
</dbReference>
<organism evidence="3 4">
    <name type="scientific">Paraburkholderia kururiensis</name>
    <dbReference type="NCBI Taxonomy" id="984307"/>
    <lineage>
        <taxon>Bacteria</taxon>
        <taxon>Pseudomonadati</taxon>
        <taxon>Pseudomonadota</taxon>
        <taxon>Betaproteobacteria</taxon>
        <taxon>Burkholderiales</taxon>
        <taxon>Burkholderiaceae</taxon>
        <taxon>Paraburkholderia</taxon>
    </lineage>
</organism>
<dbReference type="GO" id="GO:0016787">
    <property type="term" value="F:hydrolase activity"/>
    <property type="evidence" value="ECO:0007669"/>
    <property type="project" value="UniProtKB-KW"/>
</dbReference>